<feature type="compositionally biased region" description="Low complexity" evidence="1">
    <location>
        <begin position="1043"/>
        <end position="1065"/>
    </location>
</feature>
<dbReference type="PROSITE" id="PS50010">
    <property type="entry name" value="DH_2"/>
    <property type="match status" value="1"/>
</dbReference>
<feature type="compositionally biased region" description="Polar residues" evidence="1">
    <location>
        <begin position="123"/>
        <end position="135"/>
    </location>
</feature>
<feature type="compositionally biased region" description="Basic and acidic residues" evidence="1">
    <location>
        <begin position="871"/>
        <end position="882"/>
    </location>
</feature>
<evidence type="ECO:0000259" key="2">
    <source>
        <dbReference type="PROSITE" id="PS50010"/>
    </source>
</evidence>
<reference evidence="3 4" key="1">
    <citation type="journal article" date="2013" name="Plant Cell">
        <title>The transition from a phytopathogenic smut ancestor to an anamorphic biocontrol agent deciphered by comparative whole-genome analysis.</title>
        <authorList>
            <person name="Lefebvre F."/>
            <person name="Joly D.L."/>
            <person name="Labbe C."/>
            <person name="Teichmann B."/>
            <person name="Linning R."/>
            <person name="Belzile F."/>
            <person name="Bakkeren G."/>
            <person name="Belanger R.R."/>
        </authorList>
    </citation>
    <scope>NUCLEOTIDE SEQUENCE [LARGE SCALE GENOMIC DNA]</scope>
    <source>
        <strain evidence="3 4">PF-1</strain>
    </source>
</reference>
<dbReference type="GO" id="GO:0005737">
    <property type="term" value="C:cytoplasm"/>
    <property type="evidence" value="ECO:0007669"/>
    <property type="project" value="TreeGrafter"/>
</dbReference>
<feature type="compositionally biased region" description="Low complexity" evidence="1">
    <location>
        <begin position="495"/>
        <end position="547"/>
    </location>
</feature>
<dbReference type="SUPFAM" id="SSF48065">
    <property type="entry name" value="DBL homology domain (DH-domain)"/>
    <property type="match status" value="1"/>
</dbReference>
<dbReference type="OrthoDB" id="660555at2759"/>
<dbReference type="PANTHER" id="PTHR12673">
    <property type="entry name" value="FACIOGENITAL DYSPLASIA PROTEIN"/>
    <property type="match status" value="1"/>
</dbReference>
<feature type="region of interest" description="Disordered" evidence="1">
    <location>
        <begin position="1"/>
        <end position="29"/>
    </location>
</feature>
<dbReference type="InterPro" id="IPR000219">
    <property type="entry name" value="DH_dom"/>
</dbReference>
<feature type="compositionally biased region" description="Low complexity" evidence="1">
    <location>
        <begin position="555"/>
        <end position="565"/>
    </location>
</feature>
<dbReference type="Gene3D" id="3.80.10.10">
    <property type="entry name" value="Ribonuclease Inhibitor"/>
    <property type="match status" value="1"/>
</dbReference>
<feature type="compositionally biased region" description="Low complexity" evidence="1">
    <location>
        <begin position="920"/>
        <end position="943"/>
    </location>
</feature>
<accession>A0A061H966</accession>
<feature type="region of interest" description="Disordered" evidence="1">
    <location>
        <begin position="1239"/>
        <end position="1264"/>
    </location>
</feature>
<feature type="region of interest" description="Disordered" evidence="1">
    <location>
        <begin position="265"/>
        <end position="376"/>
    </location>
</feature>
<feature type="region of interest" description="Disordered" evidence="1">
    <location>
        <begin position="118"/>
        <end position="213"/>
    </location>
</feature>
<dbReference type="InterPro" id="IPR051092">
    <property type="entry name" value="FYVE_RhoGEF_PH"/>
</dbReference>
<dbReference type="eggNOG" id="KOG3519">
    <property type="taxonomic scope" value="Eukaryota"/>
</dbReference>
<proteinExistence type="predicted"/>
<dbReference type="Proteomes" id="UP000053664">
    <property type="component" value="Unassembled WGS sequence"/>
</dbReference>
<feature type="region of interest" description="Disordered" evidence="1">
    <location>
        <begin position="917"/>
        <end position="1000"/>
    </location>
</feature>
<dbReference type="eggNOG" id="KOG0619">
    <property type="taxonomic scope" value="Eukaryota"/>
</dbReference>
<feature type="compositionally biased region" description="Polar residues" evidence="1">
    <location>
        <begin position="1199"/>
        <end position="1217"/>
    </location>
</feature>
<feature type="compositionally biased region" description="Basic and acidic residues" evidence="1">
    <location>
        <begin position="449"/>
        <end position="460"/>
    </location>
</feature>
<sequence length="1692" mass="179738">MSAAQATPRPTTLNLSLDKSLPPAPTDQLDEDQLDTLATSTEDPLVQLPDRPALQRHWTSAAPEASTAAAASLQSYLEIESPEVVKQNLTPSWRPLDLSADLADTTIALAPTARLGRQETVKAGSSNDIDLTPSQLHRKADSADSSGRDGTDADHATHRDSFFSAAAHPSPETFFSPCMPPSGSPDMARRSASQSRSRCGSRERSSTAREAAQAPLHGRVRNLSMHSTLQHDLGAAAVGNPSPGSIGSTTLSALERTSGYFSHLPDPSSFPLPSSSRMGSYAEPSPGGARLSRGGSRGNSHYSSDMSVRNSTSTRGSLWTERSQTSCNTSPGGPHSSLGFEPFPKDHGGADEPAEETEEIDEHSVGLGITSNDGLDALKNRRSGASPVVPSNFGGEGSPALSGPFSHHRAPSWTRKSDLAGLAMLSLDGGANALDAYRPAMVRTTSELSPKEFQRSRLAEDGTPLPPHVPLRTQSRQRCSSEASHGVPRTHAKNSSSISSTFSSYSASSSRMSPSLPVSTDDSMGIGLSRTLSSSTSSSSLSLSRISRGNPQSPPRSSSLRQSESTAANPMRNGSLRRAASIRRKAFTPQPGAGPTQAPLAGLAAHGEHQFEPAAEVNERAPSFETTSSNSTRRPATSDAATASTRPVSDVSINSFLQGAEFSHILGAYADRFRWDEDGLYGFDESAETEDELSQAVKTAQDGSAAIVHANGRPIAEVEKETGPNTTHLVLRDCSDPNVLEVLERVLPSTQRLLVLDVSGCKLDSLPLALGNCLGLEELDVSRNPLGEVPDFVSNLRALRVLSADNAGLRALPQSLSRLQELQCLGLRNNLLTHLPNWLHRLGKLDRLMLEGNAFKGVWHDVVSPILASAGKDRAPETETHPARSSSGLPHPPGPASPTSRSLSARRLRSIGDFHKAHWASDTSTPTSPEDESTAPSSAVSPTSGGGSRLPFSSSAADVNDGMSQFGALSETSSTPGSRPDSRRGSEAFEDAHGGPGKWGFLKKIGRKASSSRLGVMYTDHIAAGSESRTLSPKPSRATLRNSGGAPTRPRSRSGSSSALGFRGSMSPPPLPPAKLVTLAESGLQIPTQVPMTPFSPAFPPSSTATPAAPAADGVASLAATSRQARRRSFLPVHGLEAIANASSTAATSAEAVEELDAAALARHRQRLRALMHYLRDLEDLTTVRPVPANGSPVLREQASLTDASSADSVPSPMTRNSSIASGDSSASSMLFRSSASLASTSASTPSAEDGAQRRSASSSEDAMLDLNVKDDSVRRMRIIDEIVRTEETYVRGLQELVEIYVKPAQLPADGQGGAPVVPQSEQRAVFGNVEAILRFHAEVFLPALRSAARPLLDGKLDHTADGSSDFTAAVAESVASVFTHHAAFFKMYMSYINSCDSAQMRINVWMAPTSVINAASAFKSNSLGVQHAAGGGGSSLAGTPLGYDFGLTPTQRKKIKAFMKRCRTHPRHSQLNVESYLLLPVQRIPRYRLLIEDLVRSTDPSRLRSPDALSSALDHVSRIASNVNESKRQSEQDRRLLAWQYRIRGAFDSPLVQPHRRLVKDGPLRLRRVVKRVPGFIRQALPCATGSEAAQPRSGDSAQVMQVDHLTQSSQNLALTVLLCNDVVVLVNDPSGGRDASSPVSLYAMLRLEKPVEIVGGLNLRLVDRKGIIYLSAGSSDEAIAWKTALNAQLP</sequence>
<dbReference type="InterPro" id="IPR032675">
    <property type="entry name" value="LRR_dom_sf"/>
</dbReference>
<dbReference type="EMBL" id="KE361632">
    <property type="protein sequence ID" value="EPQ29178.1"/>
    <property type="molecule type" value="Genomic_DNA"/>
</dbReference>
<feature type="compositionally biased region" description="Basic and acidic residues" evidence="1">
    <location>
        <begin position="138"/>
        <end position="161"/>
    </location>
</feature>
<organism evidence="3 4">
    <name type="scientific">Pseudozyma flocculosa PF-1</name>
    <dbReference type="NCBI Taxonomy" id="1277687"/>
    <lineage>
        <taxon>Eukaryota</taxon>
        <taxon>Fungi</taxon>
        <taxon>Dikarya</taxon>
        <taxon>Basidiomycota</taxon>
        <taxon>Ustilaginomycotina</taxon>
        <taxon>Ustilaginomycetes</taxon>
        <taxon>Ustilaginales</taxon>
        <taxon>Ustilaginaceae</taxon>
        <taxon>Pseudozyma</taxon>
    </lineage>
</organism>
<dbReference type="KEGG" id="pfp:PFL1_03465"/>
<evidence type="ECO:0000313" key="4">
    <source>
        <dbReference type="Proteomes" id="UP000053664"/>
    </source>
</evidence>
<dbReference type="SMART" id="SM00325">
    <property type="entry name" value="RhoGEF"/>
    <property type="match status" value="1"/>
</dbReference>
<feature type="region of interest" description="Disordered" evidence="1">
    <location>
        <begin position="1185"/>
        <end position="1226"/>
    </location>
</feature>
<dbReference type="PANTHER" id="PTHR12673:SF270">
    <property type="entry name" value="FYVE-TYPE DOMAIN-CONTAINING PROTEIN"/>
    <property type="match status" value="1"/>
</dbReference>
<feature type="compositionally biased region" description="Basic and acidic residues" evidence="1">
    <location>
        <begin position="980"/>
        <end position="993"/>
    </location>
</feature>
<feature type="region of interest" description="Disordered" evidence="1">
    <location>
        <begin position="871"/>
        <end position="904"/>
    </location>
</feature>
<feature type="region of interest" description="Disordered" evidence="1">
    <location>
        <begin position="614"/>
        <end position="647"/>
    </location>
</feature>
<dbReference type="GeneID" id="19317575"/>
<feature type="compositionally biased region" description="Polar residues" evidence="1">
    <location>
        <begin position="472"/>
        <end position="483"/>
    </location>
</feature>
<gene>
    <name evidence="3" type="ORF">PFL1_03465</name>
</gene>
<dbReference type="InterPro" id="IPR035899">
    <property type="entry name" value="DBL_dom_sf"/>
</dbReference>
<dbReference type="SUPFAM" id="SSF52058">
    <property type="entry name" value="L domain-like"/>
    <property type="match status" value="1"/>
</dbReference>
<feature type="compositionally biased region" description="Low complexity" evidence="1">
    <location>
        <begin position="285"/>
        <end position="294"/>
    </location>
</feature>
<evidence type="ECO:0000313" key="3">
    <source>
        <dbReference type="EMBL" id="EPQ29178.1"/>
    </source>
</evidence>
<feature type="region of interest" description="Disordered" evidence="1">
    <location>
        <begin position="1026"/>
        <end position="1075"/>
    </location>
</feature>
<protein>
    <recommendedName>
        <fullName evidence="2">DH domain-containing protein</fullName>
    </recommendedName>
</protein>
<feature type="compositionally biased region" description="Low complexity" evidence="1">
    <location>
        <begin position="265"/>
        <end position="276"/>
    </location>
</feature>
<feature type="compositionally biased region" description="Low complexity" evidence="1">
    <location>
        <begin position="1239"/>
        <end position="1248"/>
    </location>
</feature>
<dbReference type="GO" id="GO:0005085">
    <property type="term" value="F:guanyl-nucleotide exchange factor activity"/>
    <property type="evidence" value="ECO:0007669"/>
    <property type="project" value="InterPro"/>
</dbReference>
<feature type="compositionally biased region" description="Polar residues" evidence="1">
    <location>
        <begin position="299"/>
        <end position="331"/>
    </location>
</feature>
<dbReference type="CDD" id="cd00160">
    <property type="entry name" value="RhoGEF"/>
    <property type="match status" value="1"/>
</dbReference>
<feature type="compositionally biased region" description="Polar residues" evidence="1">
    <location>
        <begin position="1"/>
        <end position="17"/>
    </location>
</feature>
<feature type="domain" description="DH" evidence="2">
    <location>
        <begin position="1275"/>
        <end position="1527"/>
    </location>
</feature>
<evidence type="ECO:0000256" key="1">
    <source>
        <dbReference type="SAM" id="MobiDB-lite"/>
    </source>
</evidence>
<feature type="region of interest" description="Disordered" evidence="1">
    <location>
        <begin position="445"/>
        <end position="576"/>
    </location>
</feature>
<dbReference type="Gene3D" id="1.20.900.10">
    <property type="entry name" value="Dbl homology (DH) domain"/>
    <property type="match status" value="1"/>
</dbReference>
<dbReference type="RefSeq" id="XP_007879173.1">
    <property type="nucleotide sequence ID" value="XM_007880982.1"/>
</dbReference>
<feature type="compositionally biased region" description="Polar residues" evidence="1">
    <location>
        <begin position="624"/>
        <end position="647"/>
    </location>
</feature>
<name>A0A061H966_9BASI</name>
<dbReference type="HOGENOM" id="CLU_244655_0_0_1"/>
<feature type="compositionally biased region" description="Acidic residues" evidence="1">
    <location>
        <begin position="352"/>
        <end position="361"/>
    </location>
</feature>
<dbReference type="Pfam" id="PF00621">
    <property type="entry name" value="RhoGEF"/>
    <property type="match status" value="1"/>
</dbReference>